<proteinExistence type="predicted"/>
<protein>
    <submittedName>
        <fullName evidence="2">Uncharacterized protein</fullName>
    </submittedName>
</protein>
<evidence type="ECO:0000256" key="1">
    <source>
        <dbReference type="SAM" id="Phobius"/>
    </source>
</evidence>
<dbReference type="Proteomes" id="UP000515847">
    <property type="component" value="Chromosome"/>
</dbReference>
<feature type="transmembrane region" description="Helical" evidence="1">
    <location>
        <begin position="25"/>
        <end position="44"/>
    </location>
</feature>
<name>A0A7G6E743_THEFR</name>
<dbReference type="RefSeq" id="WP_034421182.1">
    <property type="nucleotide sequence ID" value="NZ_CP045798.1"/>
</dbReference>
<keyword evidence="1" id="KW-0812">Transmembrane</keyword>
<keyword evidence="1" id="KW-1133">Transmembrane helix</keyword>
<dbReference type="OrthoDB" id="2474276at2"/>
<keyword evidence="1" id="KW-0472">Membrane</keyword>
<evidence type="ECO:0000313" key="3">
    <source>
        <dbReference type="Proteomes" id="UP000515847"/>
    </source>
</evidence>
<organism evidence="2 3">
    <name type="scientific">Thermanaerosceptrum fracticalcis</name>
    <dbReference type="NCBI Taxonomy" id="1712410"/>
    <lineage>
        <taxon>Bacteria</taxon>
        <taxon>Bacillati</taxon>
        <taxon>Bacillota</taxon>
        <taxon>Clostridia</taxon>
        <taxon>Eubacteriales</taxon>
        <taxon>Peptococcaceae</taxon>
        <taxon>Thermanaerosceptrum</taxon>
    </lineage>
</organism>
<dbReference type="AlphaFoldDB" id="A0A7G6E743"/>
<accession>A0A7G6E743</accession>
<dbReference type="KEGG" id="tfr:BR63_17525"/>
<dbReference type="EMBL" id="CP045798">
    <property type="protein sequence ID" value="QNB47897.1"/>
    <property type="molecule type" value="Genomic_DNA"/>
</dbReference>
<gene>
    <name evidence="2" type="ORF">BR63_17525</name>
</gene>
<sequence length="560" mass="63443">METNMTSREELIAPQPTNSSKKRNILIAVLLAVFLFAGSAYGYFVHDLFKSPKQIYLEAEGKHLSQLVKTWGESYDWYYKEYVKPYLENPVRSTVEISAGIKGLELPDPNLWILLDILEKSKIIAESFVDEKNQQYYTKFDVALEGNKLIGFETFVDKTKFGFGVPLIYNKYAVVDLKDRDKLKEKFGVTALPKKILTYNDVLDAFRIPKEEREALFEDYAKLYVDSLKKTQVTMQKGTFPEGNMKINTRILTISFTEAEIADLMKKMADKMAEDEKLLNLVYTKQKSIIKLMDDAGYDLAALGIKEKEKSEIKGMLQEFSKNIHDGLKDLKLADGVKMVLYIDGKDNILEREVTFGNANDKTVIKTARWVDASKQENGLFVVSGGEQGKSGELKAAYTKKPIDSKTKKGTFSFSLKDDKEDFSLLLESDFSEVKDGAKQDDEVKFTVTAKDQEGTGKFSGELKTNMAVNEKDKNREMDSTLKLTFDVPSEGIQGANLNVTVKQKDEFGAEVKLPKLEAGNTVDVVNISEEEMFKLQQELMAAVQQFVEKNMALFQPYMQ</sequence>
<reference evidence="2 3" key="1">
    <citation type="journal article" date="2019" name="Front. Microbiol.">
        <title>Thermoanaerosceptrum fracticalcis gen. nov. sp. nov., a Novel Fumarate-Fermenting Microorganism From a Deep Fractured Carbonate Aquifer of the US Great Basin.</title>
        <authorList>
            <person name="Hamilton-Brehm S.D."/>
            <person name="Stewart L.E."/>
            <person name="Zavarin M."/>
            <person name="Caldwell M."/>
            <person name="Lawson P.A."/>
            <person name="Onstott T.C."/>
            <person name="Grzymski J."/>
            <person name="Neveux I."/>
            <person name="Lollar B.S."/>
            <person name="Russell C.E."/>
            <person name="Moser D.P."/>
        </authorList>
    </citation>
    <scope>NUCLEOTIDE SEQUENCE [LARGE SCALE GENOMIC DNA]</scope>
    <source>
        <strain evidence="2 3">DRI-13</strain>
    </source>
</reference>
<evidence type="ECO:0000313" key="2">
    <source>
        <dbReference type="EMBL" id="QNB47897.1"/>
    </source>
</evidence>
<keyword evidence="3" id="KW-1185">Reference proteome</keyword>